<feature type="domain" description="Sulfatase N-terminal" evidence="9">
    <location>
        <begin position="172"/>
        <end position="500"/>
    </location>
</feature>
<comment type="cofactor">
    <cofactor evidence="1">
        <name>Ca(2+)</name>
        <dbReference type="ChEBI" id="CHEBI:29108"/>
    </cofactor>
</comment>
<dbReference type="InterPro" id="IPR050738">
    <property type="entry name" value="Sulfatase"/>
</dbReference>
<dbReference type="EMBL" id="OU594955">
    <property type="protein sequence ID" value="CAG9281215.1"/>
    <property type="molecule type" value="Genomic_DNA"/>
</dbReference>
<keyword evidence="4" id="KW-0732">Signal</keyword>
<keyword evidence="8" id="KW-0812">Transmembrane</keyword>
<dbReference type="PANTHER" id="PTHR42693:SF42">
    <property type="entry name" value="ARYLSULFATASE G"/>
    <property type="match status" value="1"/>
</dbReference>
<protein>
    <recommendedName>
        <fullName evidence="9">Sulfatase N-terminal domain-containing protein</fullName>
    </recommendedName>
</protein>
<dbReference type="AlphaFoldDB" id="A0A8J9S6M2"/>
<dbReference type="InterPro" id="IPR024607">
    <property type="entry name" value="Sulfatase_CS"/>
</dbReference>
<dbReference type="InterPro" id="IPR000917">
    <property type="entry name" value="Sulfatase_N"/>
</dbReference>
<evidence type="ECO:0000256" key="4">
    <source>
        <dbReference type="ARBA" id="ARBA00022729"/>
    </source>
</evidence>
<feature type="region of interest" description="Disordered" evidence="7">
    <location>
        <begin position="1"/>
        <end position="24"/>
    </location>
</feature>
<evidence type="ECO:0000256" key="3">
    <source>
        <dbReference type="ARBA" id="ARBA00022723"/>
    </source>
</evidence>
<dbReference type="SUPFAM" id="SSF53649">
    <property type="entry name" value="Alkaline phosphatase-like"/>
    <property type="match status" value="1"/>
</dbReference>
<proteinExistence type="inferred from homology"/>
<dbReference type="PANTHER" id="PTHR42693">
    <property type="entry name" value="ARYLSULFATASE FAMILY MEMBER"/>
    <property type="match status" value="1"/>
</dbReference>
<gene>
    <name evidence="10" type="ORF">PTTT1_LOCUS15766</name>
</gene>
<evidence type="ECO:0000256" key="5">
    <source>
        <dbReference type="ARBA" id="ARBA00022801"/>
    </source>
</evidence>
<comment type="similarity">
    <text evidence="2">Belongs to the sulfatase family.</text>
</comment>
<dbReference type="Pfam" id="PF00884">
    <property type="entry name" value="Sulfatase"/>
    <property type="match status" value="1"/>
</dbReference>
<feature type="transmembrane region" description="Helical" evidence="8">
    <location>
        <begin position="40"/>
        <end position="61"/>
    </location>
</feature>
<dbReference type="InterPro" id="IPR017850">
    <property type="entry name" value="Alkaline_phosphatase_core_sf"/>
</dbReference>
<dbReference type="GO" id="GO:0004065">
    <property type="term" value="F:arylsulfatase activity"/>
    <property type="evidence" value="ECO:0007669"/>
    <property type="project" value="TreeGrafter"/>
</dbReference>
<evidence type="ECO:0000313" key="10">
    <source>
        <dbReference type="EMBL" id="CAG9281215.1"/>
    </source>
</evidence>
<accession>A0A8J9S6M2</accession>
<organism evidence="10">
    <name type="scientific">Phaeodactylum tricornutum</name>
    <name type="common">Diatom</name>
    <dbReference type="NCBI Taxonomy" id="2850"/>
    <lineage>
        <taxon>Eukaryota</taxon>
        <taxon>Sar</taxon>
        <taxon>Stramenopiles</taxon>
        <taxon>Ochrophyta</taxon>
        <taxon>Bacillariophyta</taxon>
        <taxon>Bacillariophyceae</taxon>
        <taxon>Bacillariophycidae</taxon>
        <taxon>Naviculales</taxon>
        <taxon>Phaeodactylaceae</taxon>
        <taxon>Phaeodactylum</taxon>
    </lineage>
</organism>
<evidence type="ECO:0000256" key="1">
    <source>
        <dbReference type="ARBA" id="ARBA00001913"/>
    </source>
</evidence>
<dbReference type="PROSITE" id="PS00149">
    <property type="entry name" value="SULFATASE_2"/>
    <property type="match status" value="1"/>
</dbReference>
<dbReference type="Proteomes" id="UP000836788">
    <property type="component" value="Chromosome 14"/>
</dbReference>
<reference evidence="10" key="1">
    <citation type="submission" date="2022-02" db="EMBL/GenBank/DDBJ databases">
        <authorList>
            <person name="Giguere J D."/>
        </authorList>
    </citation>
    <scope>NUCLEOTIDE SEQUENCE</scope>
    <source>
        <strain evidence="10">CCAP 1055/1</strain>
    </source>
</reference>
<keyword evidence="8" id="KW-0472">Membrane</keyword>
<keyword evidence="5" id="KW-0378">Hydrolase</keyword>
<evidence type="ECO:0000256" key="7">
    <source>
        <dbReference type="SAM" id="MobiDB-lite"/>
    </source>
</evidence>
<evidence type="ECO:0000256" key="2">
    <source>
        <dbReference type="ARBA" id="ARBA00008779"/>
    </source>
</evidence>
<evidence type="ECO:0000256" key="6">
    <source>
        <dbReference type="ARBA" id="ARBA00022837"/>
    </source>
</evidence>
<evidence type="ECO:0000259" key="9">
    <source>
        <dbReference type="Pfam" id="PF00884"/>
    </source>
</evidence>
<sequence length="620" mass="71672">MTLTSSISTDSTNGKVGQLETPNQRSMATERSFLFGSRRVFTFAMLAGILIFLMGSLSVSMQSQQYIEALYSGLSAVASLNNSTTLKSVEELTYVAQQHSPGLTGRTLPEHPHETRIRQAIHSHYPHFEHHSVRGKVVDVTQNVNRIEELSLTRKKNVTYMEVKDEDHGPLNVVLFYADDWTLKVLGALNPHVKTPNIDQMAKNGMLFPYNCVTTSICWISRATFVTGVYAAVHQQLKIAHNSLFNNLTIPWTETLFPQLKKHGYYTGLVGKWHAPSPGKEMKLAFDVMNIYYGRHWELRNGQRRHVTDLNGEDALNFLRSRPKDQKFALKVSFFATHAQDYTIPAYSPMNESMSLYEDDDIPWVQTNTEQHWKDLPWFFDNRNEGRRRYIGRFDTPDNYQYNIKCLYRMATEVDSVVGEVIDELKRQGVYDKTLLIFTTDNGNLHGEHGLAEKWYPWEESIRVPLVIQDPRMPATERGKVNDEFTLSVDLAPTILSAAKIPIPSHMQGRDIAELYFDPHQATVSWRKDFFYEWSQGEPVEAVGHNEYYHIPAVFALIRKDWKYFYWPQVKVEQLFQIENDPYEQRDVLNSTAQTTQEALDFMRARYFFLKNYSQMGNPV</sequence>
<evidence type="ECO:0000256" key="8">
    <source>
        <dbReference type="SAM" id="Phobius"/>
    </source>
</evidence>
<dbReference type="GO" id="GO:0046872">
    <property type="term" value="F:metal ion binding"/>
    <property type="evidence" value="ECO:0007669"/>
    <property type="project" value="UniProtKB-KW"/>
</dbReference>
<name>A0A8J9S6M2_PHATR</name>
<keyword evidence="8" id="KW-1133">Transmembrane helix</keyword>
<keyword evidence="6" id="KW-0106">Calcium</keyword>
<keyword evidence="3" id="KW-0479">Metal-binding</keyword>
<dbReference type="Gene3D" id="3.40.720.10">
    <property type="entry name" value="Alkaline Phosphatase, subunit A"/>
    <property type="match status" value="1"/>
</dbReference>